<evidence type="ECO:0000259" key="3">
    <source>
        <dbReference type="Pfam" id="PF23559"/>
    </source>
</evidence>
<name>A0A8T0RL68_PANVG</name>
<evidence type="ECO:0000256" key="2">
    <source>
        <dbReference type="ARBA" id="ARBA00022821"/>
    </source>
</evidence>
<dbReference type="AlphaFoldDB" id="A0A8T0RL68"/>
<reference evidence="4" key="1">
    <citation type="submission" date="2020-05" db="EMBL/GenBank/DDBJ databases">
        <title>WGS assembly of Panicum virgatum.</title>
        <authorList>
            <person name="Lovell J.T."/>
            <person name="Jenkins J."/>
            <person name="Shu S."/>
            <person name="Juenger T.E."/>
            <person name="Schmutz J."/>
        </authorList>
    </citation>
    <scope>NUCLEOTIDE SEQUENCE</scope>
    <source>
        <strain evidence="4">AP13</strain>
    </source>
</reference>
<dbReference type="Pfam" id="PF23559">
    <property type="entry name" value="WHD_DRP"/>
    <property type="match status" value="1"/>
</dbReference>
<dbReference type="PANTHER" id="PTHR23155">
    <property type="entry name" value="DISEASE RESISTANCE PROTEIN RP"/>
    <property type="match status" value="1"/>
</dbReference>
<dbReference type="Gene3D" id="1.10.10.10">
    <property type="entry name" value="Winged helix-like DNA-binding domain superfamily/Winged helix DNA-binding domain"/>
    <property type="match status" value="1"/>
</dbReference>
<dbReference type="FunFam" id="1.10.10.10:FF:000322">
    <property type="entry name" value="Probable disease resistance protein At1g63360"/>
    <property type="match status" value="1"/>
</dbReference>
<accession>A0A8T0RL68</accession>
<dbReference type="Proteomes" id="UP000823388">
    <property type="component" value="Chromosome 6K"/>
</dbReference>
<gene>
    <name evidence="4" type="ORF">PVAP13_6KG393461</name>
</gene>
<keyword evidence="1" id="KW-0677">Repeat</keyword>
<dbReference type="InterPro" id="IPR036388">
    <property type="entry name" value="WH-like_DNA-bd_sf"/>
</dbReference>
<keyword evidence="5" id="KW-1185">Reference proteome</keyword>
<dbReference type="InterPro" id="IPR058922">
    <property type="entry name" value="WHD_DRP"/>
</dbReference>
<proteinExistence type="predicted"/>
<evidence type="ECO:0000313" key="5">
    <source>
        <dbReference type="Proteomes" id="UP000823388"/>
    </source>
</evidence>
<evidence type="ECO:0000256" key="1">
    <source>
        <dbReference type="ARBA" id="ARBA00022737"/>
    </source>
</evidence>
<dbReference type="GO" id="GO:0002758">
    <property type="term" value="P:innate immune response-activating signaling pathway"/>
    <property type="evidence" value="ECO:0007669"/>
    <property type="project" value="UniProtKB-ARBA"/>
</dbReference>
<dbReference type="GO" id="GO:0042742">
    <property type="term" value="P:defense response to bacterium"/>
    <property type="evidence" value="ECO:0007669"/>
    <property type="project" value="UniProtKB-ARBA"/>
</dbReference>
<dbReference type="EMBL" id="CM029047">
    <property type="protein sequence ID" value="KAG2585493.1"/>
    <property type="molecule type" value="Genomic_DNA"/>
</dbReference>
<dbReference type="GO" id="GO:0009626">
    <property type="term" value="P:plant-type hypersensitive response"/>
    <property type="evidence" value="ECO:0007669"/>
    <property type="project" value="UniProtKB-ARBA"/>
</dbReference>
<sequence>MKQCFAFCAVFPKDYEMEKDMLIQLWMANGFIHEEGAMDLEQKGEFIFKELTWRSFLQDVNVKQFSEAVACKMHDLLS</sequence>
<comment type="caution">
    <text evidence="4">The sequence shown here is derived from an EMBL/GenBank/DDBJ whole genome shotgun (WGS) entry which is preliminary data.</text>
</comment>
<dbReference type="InterPro" id="IPR044974">
    <property type="entry name" value="Disease_R_plants"/>
</dbReference>
<evidence type="ECO:0000313" key="4">
    <source>
        <dbReference type="EMBL" id="KAG2585493.1"/>
    </source>
</evidence>
<keyword evidence="2" id="KW-0611">Plant defense</keyword>
<dbReference type="PANTHER" id="PTHR23155:SF1219">
    <property type="entry name" value="OS08G0543500 PROTEIN"/>
    <property type="match status" value="1"/>
</dbReference>
<feature type="domain" description="Disease resistance protein winged helix" evidence="3">
    <location>
        <begin position="10"/>
        <end position="77"/>
    </location>
</feature>
<protein>
    <recommendedName>
        <fullName evidence="3">Disease resistance protein winged helix domain-containing protein</fullName>
    </recommendedName>
</protein>
<organism evidence="4 5">
    <name type="scientific">Panicum virgatum</name>
    <name type="common">Blackwell switchgrass</name>
    <dbReference type="NCBI Taxonomy" id="38727"/>
    <lineage>
        <taxon>Eukaryota</taxon>
        <taxon>Viridiplantae</taxon>
        <taxon>Streptophyta</taxon>
        <taxon>Embryophyta</taxon>
        <taxon>Tracheophyta</taxon>
        <taxon>Spermatophyta</taxon>
        <taxon>Magnoliopsida</taxon>
        <taxon>Liliopsida</taxon>
        <taxon>Poales</taxon>
        <taxon>Poaceae</taxon>
        <taxon>PACMAD clade</taxon>
        <taxon>Panicoideae</taxon>
        <taxon>Panicodae</taxon>
        <taxon>Paniceae</taxon>
        <taxon>Panicinae</taxon>
        <taxon>Panicum</taxon>
        <taxon>Panicum sect. Hiantes</taxon>
    </lineage>
</organism>